<evidence type="ECO:0000259" key="5">
    <source>
        <dbReference type="Pfam" id="PF21036"/>
    </source>
</evidence>
<evidence type="ECO:0000259" key="4">
    <source>
        <dbReference type="Pfam" id="PF06722"/>
    </source>
</evidence>
<name>A0AAE3ZSF6_9ACTN</name>
<comment type="caution">
    <text evidence="6">The sequence shown here is derived from an EMBL/GenBank/DDBJ whole genome shotgun (WGS) entry which is preliminary data.</text>
</comment>
<dbReference type="EMBL" id="JAVDYC010000001">
    <property type="protein sequence ID" value="MDR7325219.1"/>
    <property type="molecule type" value="Genomic_DNA"/>
</dbReference>
<accession>A0AAE3ZSF6</accession>
<dbReference type="CDD" id="cd03784">
    <property type="entry name" value="GT1_Gtf-like"/>
    <property type="match status" value="1"/>
</dbReference>
<dbReference type="SUPFAM" id="SSF53756">
    <property type="entry name" value="UDP-Glycosyltransferase/glycogen phosphorylase"/>
    <property type="match status" value="1"/>
</dbReference>
<reference evidence="6 7" key="1">
    <citation type="submission" date="2023-07" db="EMBL/GenBank/DDBJ databases">
        <title>Sequencing the genomes of 1000 actinobacteria strains.</title>
        <authorList>
            <person name="Klenk H.-P."/>
        </authorList>
    </citation>
    <scope>NUCLEOTIDE SEQUENCE [LARGE SCALE GENOMIC DNA]</scope>
    <source>
        <strain evidence="6 7">DSM 44711</strain>
    </source>
</reference>
<keyword evidence="3" id="KW-0808">Transferase</keyword>
<dbReference type="GO" id="GO:0008194">
    <property type="term" value="F:UDP-glycosyltransferase activity"/>
    <property type="evidence" value="ECO:0007669"/>
    <property type="project" value="InterPro"/>
</dbReference>
<dbReference type="GO" id="GO:0016758">
    <property type="term" value="F:hexosyltransferase activity"/>
    <property type="evidence" value="ECO:0007669"/>
    <property type="project" value="UniProtKB-ARBA"/>
</dbReference>
<dbReference type="InterPro" id="IPR048284">
    <property type="entry name" value="EryCIII-like_N"/>
</dbReference>
<comment type="similarity">
    <text evidence="1">Belongs to the glycosyltransferase 28 family.</text>
</comment>
<gene>
    <name evidence="6" type="ORF">J2S44_005469</name>
</gene>
<organism evidence="6 7">
    <name type="scientific">Catenuloplanes niger</name>
    <dbReference type="NCBI Taxonomy" id="587534"/>
    <lineage>
        <taxon>Bacteria</taxon>
        <taxon>Bacillati</taxon>
        <taxon>Actinomycetota</taxon>
        <taxon>Actinomycetes</taxon>
        <taxon>Micromonosporales</taxon>
        <taxon>Micromonosporaceae</taxon>
        <taxon>Catenuloplanes</taxon>
    </lineage>
</organism>
<protein>
    <submittedName>
        <fullName evidence="6">UDP:flavonoid glycosyltransferase YjiC (YdhE family)</fullName>
    </submittedName>
</protein>
<dbReference type="InterPro" id="IPR010610">
    <property type="entry name" value="EryCIII-like_C"/>
</dbReference>
<dbReference type="InterPro" id="IPR002213">
    <property type="entry name" value="UDP_glucos_trans"/>
</dbReference>
<evidence type="ECO:0000256" key="1">
    <source>
        <dbReference type="ARBA" id="ARBA00006962"/>
    </source>
</evidence>
<proteinExistence type="inferred from homology"/>
<dbReference type="RefSeq" id="WP_310419749.1">
    <property type="nucleotide sequence ID" value="NZ_JAVDYC010000001.1"/>
</dbReference>
<dbReference type="PANTHER" id="PTHR48050:SF13">
    <property type="entry name" value="STEROL 3-BETA-GLUCOSYLTRANSFERASE UGT80A2"/>
    <property type="match status" value="1"/>
</dbReference>
<evidence type="ECO:0000256" key="2">
    <source>
        <dbReference type="ARBA" id="ARBA00022676"/>
    </source>
</evidence>
<sequence>MRILFTVSNWAGHYMCMVPLAWAFRAAGHEVRVACPSQQVQGVISTGLMPVSVLDAADMMESARLAYWSLAINTPPQSGEMPLPLHPFTGEALDSVRDFDTGMLSDFWKKTITAVQRSFDNAVDFAASWRPDLVVHDIMAIEGALVGVLNNVPSVYYGPGFIGTVETEPGLNLMAGDPLSCFEKYGVDWTRRDIRYAVDPSPDAAVPPMGDALRIPIRYHPYNGNQDVDPWLLGPVRGKRVCVVWGNSATGVFGERLPALRRAVETAAQLAAEVVLTAALSEVEAMGSLPPNVRVLRNCPLELILPGCDLLIHHGSANCLMNGIVTGIPQLSLALNFDGQIYGRRLDPQGATKTLPALMIGAEEIDKAIAEVLFDHRYKRRAAELSASVAAAPTAVQVADLLVTLARTGELTAGDVAGLVAGRGQHHREITRDTVSEVR</sequence>
<evidence type="ECO:0000256" key="3">
    <source>
        <dbReference type="ARBA" id="ARBA00022679"/>
    </source>
</evidence>
<feature type="domain" description="Erythromycin biosynthesis protein CIII-like C-terminal" evidence="4">
    <location>
        <begin position="263"/>
        <end position="405"/>
    </location>
</feature>
<dbReference type="PANTHER" id="PTHR48050">
    <property type="entry name" value="STEROL 3-BETA-GLUCOSYLTRANSFERASE"/>
    <property type="match status" value="1"/>
</dbReference>
<keyword evidence="7" id="KW-1185">Reference proteome</keyword>
<dbReference type="AlphaFoldDB" id="A0AAE3ZSF6"/>
<dbReference type="Gene3D" id="3.40.50.2000">
    <property type="entry name" value="Glycogen Phosphorylase B"/>
    <property type="match status" value="2"/>
</dbReference>
<dbReference type="Pfam" id="PF21036">
    <property type="entry name" value="EryCIII-like_N"/>
    <property type="match status" value="1"/>
</dbReference>
<dbReference type="GO" id="GO:0017000">
    <property type="term" value="P:antibiotic biosynthetic process"/>
    <property type="evidence" value="ECO:0007669"/>
    <property type="project" value="UniProtKB-ARBA"/>
</dbReference>
<dbReference type="InterPro" id="IPR050426">
    <property type="entry name" value="Glycosyltransferase_28"/>
</dbReference>
<evidence type="ECO:0000313" key="7">
    <source>
        <dbReference type="Proteomes" id="UP001183629"/>
    </source>
</evidence>
<evidence type="ECO:0000313" key="6">
    <source>
        <dbReference type="EMBL" id="MDR7325219.1"/>
    </source>
</evidence>
<dbReference type="Pfam" id="PF06722">
    <property type="entry name" value="EryCIII-like_C"/>
    <property type="match status" value="1"/>
</dbReference>
<feature type="domain" description="Erythromycin biosynthesis protein CIII-like N-terminal" evidence="5">
    <location>
        <begin position="22"/>
        <end position="246"/>
    </location>
</feature>
<keyword evidence="2" id="KW-0328">Glycosyltransferase</keyword>
<dbReference type="Proteomes" id="UP001183629">
    <property type="component" value="Unassembled WGS sequence"/>
</dbReference>